<dbReference type="InterPro" id="IPR050979">
    <property type="entry name" value="LD-transpeptidase"/>
</dbReference>
<feature type="domain" description="L,D-TPase catalytic" evidence="8">
    <location>
        <begin position="139"/>
        <end position="246"/>
    </location>
</feature>
<evidence type="ECO:0000256" key="3">
    <source>
        <dbReference type="ARBA" id="ARBA00022960"/>
    </source>
</evidence>
<evidence type="ECO:0000313" key="10">
    <source>
        <dbReference type="Proteomes" id="UP000246050"/>
    </source>
</evidence>
<keyword evidence="2" id="KW-0808">Transferase</keyword>
<protein>
    <submittedName>
        <fullName evidence="9">Murein L,D-transpeptidase</fullName>
    </submittedName>
</protein>
<dbReference type="InterPro" id="IPR002477">
    <property type="entry name" value="Peptidoglycan-bd-like"/>
</dbReference>
<reference evidence="9 10" key="1">
    <citation type="submission" date="2018-05" db="EMBL/GenBank/DDBJ databases">
        <title>Micromonosporas from Atacama Desert.</title>
        <authorList>
            <person name="Carro L."/>
            <person name="Golinska P."/>
            <person name="Klenk H.-P."/>
            <person name="Goodfellow M."/>
        </authorList>
    </citation>
    <scope>NUCLEOTIDE SEQUENCE [LARGE SCALE GENOMIC DNA]</scope>
    <source>
        <strain evidence="9 10">4G51</strain>
    </source>
</reference>
<feature type="signal peptide" evidence="7">
    <location>
        <begin position="1"/>
        <end position="40"/>
    </location>
</feature>
<keyword evidence="7" id="KW-0732">Signal</keyword>
<evidence type="ECO:0000256" key="7">
    <source>
        <dbReference type="SAM" id="SignalP"/>
    </source>
</evidence>
<sequence>MVPISPHTIHQRRPGARTALGLAALTAATSLLVPATPAAAGSAAAASTSFAAQTLATTAQPVLRQGSRGTAVVNLQRRLAALHYDVGSADGIFGPSTHHAVVAFQKVNSLTRDGIVGPRTWAALGHPVVPKPKYTHSGYSLEANLTRQVLYLARGGSVVRILDASSGKSSTPTPTGNYTIQRRIDGWRQSDLGLLWRPNYFYRGYAVHGATSVPNYPASHGCVRVPIPAMNRLWSVIGVGVPVHVYR</sequence>
<evidence type="ECO:0000256" key="2">
    <source>
        <dbReference type="ARBA" id="ARBA00022679"/>
    </source>
</evidence>
<dbReference type="PANTHER" id="PTHR30582">
    <property type="entry name" value="L,D-TRANSPEPTIDASE"/>
    <property type="match status" value="1"/>
</dbReference>
<dbReference type="GO" id="GO:0018104">
    <property type="term" value="P:peptidoglycan-protein cross-linking"/>
    <property type="evidence" value="ECO:0007669"/>
    <property type="project" value="TreeGrafter"/>
</dbReference>
<comment type="caution">
    <text evidence="9">The sequence shown here is derived from an EMBL/GenBank/DDBJ whole genome shotgun (WGS) entry which is preliminary data.</text>
</comment>
<evidence type="ECO:0000256" key="6">
    <source>
        <dbReference type="PROSITE-ProRule" id="PRU01373"/>
    </source>
</evidence>
<evidence type="ECO:0000256" key="5">
    <source>
        <dbReference type="ARBA" id="ARBA00023316"/>
    </source>
</evidence>
<feature type="active site" description="Nucleophile" evidence="6">
    <location>
        <position position="222"/>
    </location>
</feature>
<dbReference type="InterPro" id="IPR005490">
    <property type="entry name" value="LD_TPept_cat_dom"/>
</dbReference>
<dbReference type="CDD" id="cd16913">
    <property type="entry name" value="YkuD_like"/>
    <property type="match status" value="1"/>
</dbReference>
<evidence type="ECO:0000313" key="9">
    <source>
        <dbReference type="EMBL" id="PWR13177.1"/>
    </source>
</evidence>
<proteinExistence type="predicted"/>
<accession>A0A317DEW0</accession>
<evidence type="ECO:0000256" key="4">
    <source>
        <dbReference type="ARBA" id="ARBA00022984"/>
    </source>
</evidence>
<keyword evidence="5 6" id="KW-0961">Cell wall biogenesis/degradation</keyword>
<dbReference type="RefSeq" id="WP_109803338.1">
    <property type="nucleotide sequence ID" value="NZ_QGKS01000271.1"/>
</dbReference>
<dbReference type="Gene3D" id="2.40.440.10">
    <property type="entry name" value="L,D-transpeptidase catalytic domain-like"/>
    <property type="match status" value="1"/>
</dbReference>
<dbReference type="OrthoDB" id="9810670at2"/>
<dbReference type="Proteomes" id="UP000246050">
    <property type="component" value="Unassembled WGS sequence"/>
</dbReference>
<dbReference type="Pfam" id="PF03734">
    <property type="entry name" value="YkuD"/>
    <property type="match status" value="1"/>
</dbReference>
<dbReference type="UniPathway" id="UPA00219"/>
<dbReference type="InterPro" id="IPR036366">
    <property type="entry name" value="PGBDSf"/>
</dbReference>
<dbReference type="InterPro" id="IPR038063">
    <property type="entry name" value="Transpep_catalytic_dom"/>
</dbReference>
<dbReference type="AlphaFoldDB" id="A0A317DEW0"/>
<name>A0A317DEW0_9ACTN</name>
<dbReference type="GO" id="GO:0071555">
    <property type="term" value="P:cell wall organization"/>
    <property type="evidence" value="ECO:0007669"/>
    <property type="project" value="UniProtKB-UniRule"/>
</dbReference>
<keyword evidence="4 6" id="KW-0573">Peptidoglycan synthesis</keyword>
<evidence type="ECO:0000259" key="8">
    <source>
        <dbReference type="PROSITE" id="PS52029"/>
    </source>
</evidence>
<dbReference type="Pfam" id="PF01471">
    <property type="entry name" value="PG_binding_1"/>
    <property type="match status" value="1"/>
</dbReference>
<gene>
    <name evidence="9" type="ORF">DKT69_21585</name>
</gene>
<dbReference type="Gene3D" id="1.10.101.10">
    <property type="entry name" value="PGBD-like superfamily/PGBD"/>
    <property type="match status" value="1"/>
</dbReference>
<keyword evidence="3 6" id="KW-0133">Cell shape</keyword>
<feature type="chain" id="PRO_5016404588" evidence="7">
    <location>
        <begin position="41"/>
        <end position="247"/>
    </location>
</feature>
<dbReference type="GO" id="GO:0016740">
    <property type="term" value="F:transferase activity"/>
    <property type="evidence" value="ECO:0007669"/>
    <property type="project" value="UniProtKB-KW"/>
</dbReference>
<dbReference type="GO" id="GO:0071972">
    <property type="term" value="F:peptidoglycan L,D-transpeptidase activity"/>
    <property type="evidence" value="ECO:0007669"/>
    <property type="project" value="TreeGrafter"/>
</dbReference>
<dbReference type="InterPro" id="IPR036365">
    <property type="entry name" value="PGBD-like_sf"/>
</dbReference>
<feature type="active site" description="Proton donor/acceptor" evidence="6">
    <location>
        <position position="208"/>
    </location>
</feature>
<dbReference type="EMBL" id="QGKS01000271">
    <property type="protein sequence ID" value="PWR13177.1"/>
    <property type="molecule type" value="Genomic_DNA"/>
</dbReference>
<dbReference type="GO" id="GO:0008360">
    <property type="term" value="P:regulation of cell shape"/>
    <property type="evidence" value="ECO:0007669"/>
    <property type="project" value="UniProtKB-UniRule"/>
</dbReference>
<dbReference type="SUPFAM" id="SSF47090">
    <property type="entry name" value="PGBD-like"/>
    <property type="match status" value="1"/>
</dbReference>
<dbReference type="PROSITE" id="PS52029">
    <property type="entry name" value="LD_TPASE"/>
    <property type="match status" value="1"/>
</dbReference>
<dbReference type="SUPFAM" id="SSF141523">
    <property type="entry name" value="L,D-transpeptidase catalytic domain-like"/>
    <property type="match status" value="1"/>
</dbReference>
<dbReference type="GO" id="GO:0005576">
    <property type="term" value="C:extracellular region"/>
    <property type="evidence" value="ECO:0007669"/>
    <property type="project" value="TreeGrafter"/>
</dbReference>
<dbReference type="PANTHER" id="PTHR30582:SF2">
    <property type="entry name" value="L,D-TRANSPEPTIDASE YCIB-RELATED"/>
    <property type="match status" value="1"/>
</dbReference>
<evidence type="ECO:0000256" key="1">
    <source>
        <dbReference type="ARBA" id="ARBA00004752"/>
    </source>
</evidence>
<organism evidence="9 10">
    <name type="scientific">Micromonospora sicca</name>
    <dbReference type="NCBI Taxonomy" id="2202420"/>
    <lineage>
        <taxon>Bacteria</taxon>
        <taxon>Bacillati</taxon>
        <taxon>Actinomycetota</taxon>
        <taxon>Actinomycetes</taxon>
        <taxon>Micromonosporales</taxon>
        <taxon>Micromonosporaceae</taxon>
        <taxon>Micromonospora</taxon>
    </lineage>
</organism>
<comment type="pathway">
    <text evidence="1 6">Cell wall biogenesis; peptidoglycan biosynthesis.</text>
</comment>